<dbReference type="EMBL" id="BMNY01000001">
    <property type="protein sequence ID" value="GGM68266.1"/>
    <property type="molecule type" value="Genomic_DNA"/>
</dbReference>
<comment type="caution">
    <text evidence="1">The sequence shown here is derived from an EMBL/GenBank/DDBJ whole genome shotgun (WGS) entry which is preliminary data.</text>
</comment>
<gene>
    <name evidence="1" type="ORF">GCM10007108_02960</name>
</gene>
<sequence length="61" mass="6792">MVFVLEVMLYPFIDTVHMAPEGRPVSNNVTSNVARELNEMWTKADELEMVTVPDAGLATNP</sequence>
<organism evidence="1 2">
    <name type="scientific">Thermogymnomonas acidicola</name>
    <dbReference type="NCBI Taxonomy" id="399579"/>
    <lineage>
        <taxon>Archaea</taxon>
        <taxon>Methanobacteriati</taxon>
        <taxon>Thermoplasmatota</taxon>
        <taxon>Thermoplasmata</taxon>
        <taxon>Thermoplasmatales</taxon>
        <taxon>Thermogymnomonas</taxon>
    </lineage>
</organism>
<reference evidence="1" key="2">
    <citation type="submission" date="2022-09" db="EMBL/GenBank/DDBJ databases">
        <authorList>
            <person name="Sun Q."/>
            <person name="Ohkuma M."/>
        </authorList>
    </citation>
    <scope>NUCLEOTIDE SEQUENCE</scope>
    <source>
        <strain evidence="1">JCM 13583</strain>
    </source>
</reference>
<dbReference type="Proteomes" id="UP000632195">
    <property type="component" value="Unassembled WGS sequence"/>
</dbReference>
<reference evidence="1" key="1">
    <citation type="journal article" date="2014" name="Int. J. Syst. Evol. Microbiol.">
        <title>Complete genome sequence of Corynebacterium casei LMG S-19264T (=DSM 44701T), isolated from a smear-ripened cheese.</title>
        <authorList>
            <consortium name="US DOE Joint Genome Institute (JGI-PGF)"/>
            <person name="Walter F."/>
            <person name="Albersmeier A."/>
            <person name="Kalinowski J."/>
            <person name="Ruckert C."/>
        </authorList>
    </citation>
    <scope>NUCLEOTIDE SEQUENCE</scope>
    <source>
        <strain evidence="1">JCM 13583</strain>
    </source>
</reference>
<name>A0AA37F8T9_9ARCH</name>
<accession>A0AA37F8T9</accession>
<evidence type="ECO:0000313" key="2">
    <source>
        <dbReference type="Proteomes" id="UP000632195"/>
    </source>
</evidence>
<keyword evidence="2" id="KW-1185">Reference proteome</keyword>
<evidence type="ECO:0000313" key="1">
    <source>
        <dbReference type="EMBL" id="GGM68266.1"/>
    </source>
</evidence>
<proteinExistence type="predicted"/>
<dbReference type="AlphaFoldDB" id="A0AA37F8T9"/>
<protein>
    <submittedName>
        <fullName evidence="1">Uncharacterized protein</fullName>
    </submittedName>
</protein>